<feature type="transmembrane region" description="Helical" evidence="1">
    <location>
        <begin position="132"/>
        <end position="152"/>
    </location>
</feature>
<feature type="transmembrane region" description="Helical" evidence="1">
    <location>
        <begin position="69"/>
        <end position="92"/>
    </location>
</feature>
<name>A0A2P7NU48_9PROT</name>
<evidence type="ECO:0000313" key="2">
    <source>
        <dbReference type="EMBL" id="PSJ16958.1"/>
    </source>
</evidence>
<keyword evidence="3" id="KW-1185">Reference proteome</keyword>
<dbReference type="Proteomes" id="UP000241912">
    <property type="component" value="Unassembled WGS sequence"/>
</dbReference>
<comment type="caution">
    <text evidence="2">The sequence shown here is derived from an EMBL/GenBank/DDBJ whole genome shotgun (WGS) entry which is preliminary data.</text>
</comment>
<evidence type="ECO:0000256" key="1">
    <source>
        <dbReference type="SAM" id="Phobius"/>
    </source>
</evidence>
<dbReference type="EMBL" id="PXXU01000031">
    <property type="protein sequence ID" value="PSJ16958.1"/>
    <property type="molecule type" value="Genomic_DNA"/>
</dbReference>
<proteinExistence type="predicted"/>
<dbReference type="AlphaFoldDB" id="A0A2P7NU48"/>
<dbReference type="OrthoDB" id="6169516at2"/>
<sequence length="155" mass="17446">MLTQLPKFWLDAFYAGLAASIFSTIAQILLWWSFWDVLPWILYRDAHFAAAIVLGQEVLSTPATLDWQIMFIATGVHFGLSIIYAIVLSSLIRHLDIKNSLIVGSLYGLALFIINMYGFVIIFPWFVATRDWITIAAHVVFGVSAAGMYKALSKR</sequence>
<organism evidence="2 3">
    <name type="scientific">Nitrosomonas supralitoralis</name>
    <dbReference type="NCBI Taxonomy" id="2116706"/>
    <lineage>
        <taxon>Bacteria</taxon>
        <taxon>Pseudomonadati</taxon>
        <taxon>Pseudomonadota</taxon>
        <taxon>Betaproteobacteria</taxon>
        <taxon>Nitrosomonadales</taxon>
        <taxon>Nitrosomonadaceae</taxon>
        <taxon>Nitrosomonas</taxon>
    </lineage>
</organism>
<gene>
    <name evidence="2" type="ORF">C7H79_10680</name>
</gene>
<keyword evidence="1" id="KW-0472">Membrane</keyword>
<reference evidence="2 3" key="1">
    <citation type="submission" date="2018-03" db="EMBL/GenBank/DDBJ databases">
        <title>Draft genome of Nitrosomonas supralitoralis APG5.</title>
        <authorList>
            <person name="Urakawa H."/>
            <person name="Lopez J.V."/>
        </authorList>
    </citation>
    <scope>NUCLEOTIDE SEQUENCE [LARGE SCALE GENOMIC DNA]</scope>
    <source>
        <strain evidence="2 3">APG5</strain>
    </source>
</reference>
<feature type="transmembrane region" description="Helical" evidence="1">
    <location>
        <begin position="104"/>
        <end position="126"/>
    </location>
</feature>
<evidence type="ECO:0000313" key="3">
    <source>
        <dbReference type="Proteomes" id="UP000241912"/>
    </source>
</evidence>
<accession>A0A2P7NU48</accession>
<feature type="transmembrane region" description="Helical" evidence="1">
    <location>
        <begin position="12"/>
        <end position="34"/>
    </location>
</feature>
<keyword evidence="1" id="KW-0812">Transmembrane</keyword>
<protein>
    <submittedName>
        <fullName evidence="2">Sodium:proline symporter</fullName>
    </submittedName>
</protein>
<dbReference type="RefSeq" id="WP_106707258.1">
    <property type="nucleotide sequence ID" value="NZ_PXXU01000031.1"/>
</dbReference>
<keyword evidence="1" id="KW-1133">Transmembrane helix</keyword>